<reference evidence="1 2" key="1">
    <citation type="journal article" date="2018" name="Nat. Biotechnol.">
        <title>A standardized bacterial taxonomy based on genome phylogeny substantially revises the tree of life.</title>
        <authorList>
            <person name="Parks D.H."/>
            <person name="Chuvochina M."/>
            <person name="Waite D.W."/>
            <person name="Rinke C."/>
            <person name="Skarshewski A."/>
            <person name="Chaumeil P.A."/>
            <person name="Hugenholtz P."/>
        </authorList>
    </citation>
    <scope>NUCLEOTIDE SEQUENCE [LARGE SCALE GENOMIC DNA]</scope>
    <source>
        <strain evidence="1">UBA11978</strain>
    </source>
</reference>
<protein>
    <submittedName>
        <fullName evidence="1">Uncharacterized protein</fullName>
    </submittedName>
</protein>
<dbReference type="Proteomes" id="UP000263517">
    <property type="component" value="Unassembled WGS sequence"/>
</dbReference>
<dbReference type="EMBL" id="DNAN01000079">
    <property type="protein sequence ID" value="HAW74544.1"/>
    <property type="molecule type" value="Genomic_DNA"/>
</dbReference>
<accession>A0A350NZS7</accession>
<organism evidence="1 2">
    <name type="scientific">Alteromonas australica</name>
    <dbReference type="NCBI Taxonomy" id="589873"/>
    <lineage>
        <taxon>Bacteria</taxon>
        <taxon>Pseudomonadati</taxon>
        <taxon>Pseudomonadota</taxon>
        <taxon>Gammaproteobacteria</taxon>
        <taxon>Alteromonadales</taxon>
        <taxon>Alteromonadaceae</taxon>
        <taxon>Alteromonas/Salinimonas group</taxon>
        <taxon>Alteromonas</taxon>
    </lineage>
</organism>
<dbReference type="GO" id="GO:0006310">
    <property type="term" value="P:DNA recombination"/>
    <property type="evidence" value="ECO:0007669"/>
    <property type="project" value="InterPro"/>
</dbReference>
<dbReference type="InterPro" id="IPR008822">
    <property type="entry name" value="Endonuclease_RusA-like"/>
</dbReference>
<dbReference type="GO" id="GO:0000287">
    <property type="term" value="F:magnesium ion binding"/>
    <property type="evidence" value="ECO:0007669"/>
    <property type="project" value="InterPro"/>
</dbReference>
<name>A0A350NZS7_9ALTE</name>
<sequence length="118" mass="13617">MKINIKPLSVNKAWKGKRFKSDKYKKYEKELLYLLPNKKKIGNLDGPLKISIEFGFSSAASDFDNPIKPLIDILQKKYHFNDNQIYEANIKKVIVDKGDEYLMFDIEQAPQSKTSGTT</sequence>
<dbReference type="Pfam" id="PF05866">
    <property type="entry name" value="RusA"/>
    <property type="match status" value="1"/>
</dbReference>
<comment type="caution">
    <text evidence="1">The sequence shown here is derived from an EMBL/GenBank/DDBJ whole genome shotgun (WGS) entry which is preliminary data.</text>
</comment>
<proteinExistence type="predicted"/>
<dbReference type="AlphaFoldDB" id="A0A350NZS7"/>
<evidence type="ECO:0000313" key="2">
    <source>
        <dbReference type="Proteomes" id="UP000263517"/>
    </source>
</evidence>
<evidence type="ECO:0000313" key="1">
    <source>
        <dbReference type="EMBL" id="HAW74544.1"/>
    </source>
</evidence>
<dbReference type="GO" id="GO:0006281">
    <property type="term" value="P:DNA repair"/>
    <property type="evidence" value="ECO:0007669"/>
    <property type="project" value="InterPro"/>
</dbReference>
<gene>
    <name evidence="1" type="ORF">DCW74_02280</name>
</gene>
<dbReference type="SUPFAM" id="SSF103084">
    <property type="entry name" value="Holliday junction resolvase RusA"/>
    <property type="match status" value="1"/>
</dbReference>
<dbReference type="InterPro" id="IPR036614">
    <property type="entry name" value="RusA-like_sf"/>
</dbReference>
<dbReference type="Gene3D" id="3.30.1330.70">
    <property type="entry name" value="Holliday junction resolvase RusA"/>
    <property type="match status" value="1"/>
</dbReference>